<feature type="region of interest" description="Disordered" evidence="1">
    <location>
        <begin position="1"/>
        <end position="31"/>
    </location>
</feature>
<dbReference type="InParanoid" id="A0A4Q1BLH0"/>
<feature type="compositionally biased region" description="Polar residues" evidence="1">
    <location>
        <begin position="20"/>
        <end position="31"/>
    </location>
</feature>
<feature type="compositionally biased region" description="Polar residues" evidence="1">
    <location>
        <begin position="156"/>
        <end position="169"/>
    </location>
</feature>
<feature type="region of interest" description="Disordered" evidence="1">
    <location>
        <begin position="53"/>
        <end position="169"/>
    </location>
</feature>
<organism evidence="2 3">
    <name type="scientific">Tremella mesenterica</name>
    <name type="common">Jelly fungus</name>
    <dbReference type="NCBI Taxonomy" id="5217"/>
    <lineage>
        <taxon>Eukaryota</taxon>
        <taxon>Fungi</taxon>
        <taxon>Dikarya</taxon>
        <taxon>Basidiomycota</taxon>
        <taxon>Agaricomycotina</taxon>
        <taxon>Tremellomycetes</taxon>
        <taxon>Tremellales</taxon>
        <taxon>Tremellaceae</taxon>
        <taxon>Tremella</taxon>
    </lineage>
</organism>
<sequence length="169" mass="17990">MEDNESAPKTPPSTAPHHSGSVSSPLSTAANISTPHFMDHYLKVTEELNTHWAQQYCPSPPGESLPQGQRPSSDRSKRDEGLVSPQPRPHHTKLGFKLSVEQAESPCIQTPPMVSSTSPSHASLGNRAEDSSSELANERPVSLGSSSSGNKKESSAGTTHSPISKLNSE</sequence>
<name>A0A4Q1BLH0_TREME</name>
<dbReference type="AlphaFoldDB" id="A0A4Q1BLH0"/>
<proteinExistence type="predicted"/>
<feature type="compositionally biased region" description="Basic and acidic residues" evidence="1">
    <location>
        <begin position="72"/>
        <end position="81"/>
    </location>
</feature>
<evidence type="ECO:0000313" key="2">
    <source>
        <dbReference type="EMBL" id="RXK38596.1"/>
    </source>
</evidence>
<accession>A0A4Q1BLH0</accession>
<dbReference type="EMBL" id="SDIL01000045">
    <property type="protein sequence ID" value="RXK38596.1"/>
    <property type="molecule type" value="Genomic_DNA"/>
</dbReference>
<evidence type="ECO:0000256" key="1">
    <source>
        <dbReference type="SAM" id="MobiDB-lite"/>
    </source>
</evidence>
<feature type="compositionally biased region" description="Polar residues" evidence="1">
    <location>
        <begin position="112"/>
        <end position="123"/>
    </location>
</feature>
<dbReference type="Proteomes" id="UP000289152">
    <property type="component" value="Unassembled WGS sequence"/>
</dbReference>
<protein>
    <submittedName>
        <fullName evidence="2">Uncharacterized protein</fullName>
    </submittedName>
</protein>
<gene>
    <name evidence="2" type="ORF">M231_04102</name>
</gene>
<reference evidence="2 3" key="1">
    <citation type="submission" date="2016-06" db="EMBL/GenBank/DDBJ databases">
        <title>Evolution of pathogenesis and genome organization in the Tremellales.</title>
        <authorList>
            <person name="Cuomo C."/>
            <person name="Litvintseva A."/>
            <person name="Heitman J."/>
            <person name="Chen Y."/>
            <person name="Sun S."/>
            <person name="Springer D."/>
            <person name="Dromer F."/>
            <person name="Young S."/>
            <person name="Zeng Q."/>
            <person name="Chapman S."/>
            <person name="Gujja S."/>
            <person name="Saif S."/>
            <person name="Birren B."/>
        </authorList>
    </citation>
    <scope>NUCLEOTIDE SEQUENCE [LARGE SCALE GENOMIC DNA]</scope>
    <source>
        <strain evidence="2 3">ATCC 28783</strain>
    </source>
</reference>
<keyword evidence="3" id="KW-1185">Reference proteome</keyword>
<evidence type="ECO:0000313" key="3">
    <source>
        <dbReference type="Proteomes" id="UP000289152"/>
    </source>
</evidence>
<comment type="caution">
    <text evidence="2">The sequence shown here is derived from an EMBL/GenBank/DDBJ whole genome shotgun (WGS) entry which is preliminary data.</text>
</comment>